<keyword evidence="3" id="KW-0067">ATP-binding</keyword>
<evidence type="ECO:0000256" key="1">
    <source>
        <dbReference type="SAM" id="MobiDB-lite"/>
    </source>
</evidence>
<dbReference type="KEGG" id="spla:CP981_16725"/>
<dbReference type="AlphaFoldDB" id="A0AAE6TMQ6"/>
<dbReference type="InterPro" id="IPR027417">
    <property type="entry name" value="P-loop_NTPase"/>
</dbReference>
<proteinExistence type="predicted"/>
<protein>
    <submittedName>
        <fullName evidence="3">ATP-binding protein</fullName>
    </submittedName>
</protein>
<feature type="compositionally biased region" description="Low complexity" evidence="1">
    <location>
        <begin position="188"/>
        <end position="198"/>
    </location>
</feature>
<dbReference type="EMBL" id="CP023691">
    <property type="protein sequence ID" value="QEV53089.1"/>
    <property type="molecule type" value="Genomic_DNA"/>
</dbReference>
<dbReference type="GO" id="GO:0005524">
    <property type="term" value="F:ATP binding"/>
    <property type="evidence" value="ECO:0007669"/>
    <property type="project" value="UniProtKB-KW"/>
</dbReference>
<organism evidence="3 4">
    <name type="scientific">Streptomyces platensis</name>
    <dbReference type="NCBI Taxonomy" id="58346"/>
    <lineage>
        <taxon>Bacteria</taxon>
        <taxon>Bacillati</taxon>
        <taxon>Actinomycetota</taxon>
        <taxon>Actinomycetes</taxon>
        <taxon>Kitasatosporales</taxon>
        <taxon>Streptomycetaceae</taxon>
        <taxon>Streptomyces</taxon>
    </lineage>
</organism>
<dbReference type="Pfam" id="PF13191">
    <property type="entry name" value="AAA_16"/>
    <property type="match status" value="1"/>
</dbReference>
<dbReference type="Proteomes" id="UP000325458">
    <property type="component" value="Chromosome"/>
</dbReference>
<name>A0AAE6TMQ6_STRPT</name>
<dbReference type="InterPro" id="IPR041664">
    <property type="entry name" value="AAA_16"/>
</dbReference>
<dbReference type="Gene3D" id="3.40.50.300">
    <property type="entry name" value="P-loop containing nucleotide triphosphate hydrolases"/>
    <property type="match status" value="1"/>
</dbReference>
<evidence type="ECO:0000313" key="3">
    <source>
        <dbReference type="EMBL" id="QEV53089.1"/>
    </source>
</evidence>
<accession>A0AAE6TMQ6</accession>
<dbReference type="SUPFAM" id="SSF52540">
    <property type="entry name" value="P-loop containing nucleoside triphosphate hydrolases"/>
    <property type="match status" value="1"/>
</dbReference>
<keyword evidence="3" id="KW-0547">Nucleotide-binding</keyword>
<feature type="region of interest" description="Disordered" evidence="1">
    <location>
        <begin position="118"/>
        <end position="198"/>
    </location>
</feature>
<evidence type="ECO:0000259" key="2">
    <source>
        <dbReference type="Pfam" id="PF13191"/>
    </source>
</evidence>
<feature type="domain" description="Orc1-like AAA ATPase" evidence="2">
    <location>
        <begin position="23"/>
        <end position="101"/>
    </location>
</feature>
<evidence type="ECO:0000313" key="4">
    <source>
        <dbReference type="Proteomes" id="UP000325458"/>
    </source>
</evidence>
<gene>
    <name evidence="3" type="ORF">CP981_16725</name>
</gene>
<feature type="compositionally biased region" description="Basic residues" evidence="1">
    <location>
        <begin position="166"/>
        <end position="175"/>
    </location>
</feature>
<reference evidence="3 4" key="1">
    <citation type="submission" date="2017-09" db="EMBL/GenBank/DDBJ databases">
        <authorList>
            <person name="Lee N."/>
            <person name="Cho B.-K."/>
        </authorList>
    </citation>
    <scope>NUCLEOTIDE SEQUENCE [LARGE SCALE GENOMIC DNA]</scope>
    <source>
        <strain evidence="3 4">ATCC 23948</strain>
    </source>
</reference>
<sequence length="198" mass="21373">MDSMARNRLSRQELIRLRRREGFIGRRGEIAAFRDNFARAVEDPAHQFLFHVHGQAGVGKTSLVRQFEETAREQGAPTAYVDEAVHDVPEAMAAISGQLAAQGHPLEGLRQAARHLPGAASRGRSGGRHRGGGARPGGPGRPPGGRPLARQHDRRPGRAGRPGAVTRRRCPHRRTGPPPGGARRRPAARAAQRPAAQP</sequence>